<evidence type="ECO:0000256" key="1">
    <source>
        <dbReference type="SAM" id="MobiDB-lite"/>
    </source>
</evidence>
<comment type="caution">
    <text evidence="2">The sequence shown here is derived from an EMBL/GenBank/DDBJ whole genome shotgun (WGS) entry which is preliminary data.</text>
</comment>
<feature type="region of interest" description="Disordered" evidence="1">
    <location>
        <begin position="353"/>
        <end position="386"/>
    </location>
</feature>
<dbReference type="OrthoDB" id="4070623at2"/>
<dbReference type="SUPFAM" id="SSF69279">
    <property type="entry name" value="Phage tail proteins"/>
    <property type="match status" value="1"/>
</dbReference>
<evidence type="ECO:0000313" key="2">
    <source>
        <dbReference type="EMBL" id="KGA32989.1"/>
    </source>
</evidence>
<dbReference type="Gene3D" id="3.55.50.10">
    <property type="entry name" value="Baseplate protein-like domains"/>
    <property type="match status" value="1"/>
</dbReference>
<dbReference type="PANTHER" id="PTHR35862">
    <property type="entry name" value="FELS-2 PROPHAGE PROTEIN"/>
    <property type="match status" value="1"/>
</dbReference>
<dbReference type="STRING" id="180957.B5S52_13665"/>
<reference evidence="2 3" key="1">
    <citation type="submission" date="2014-08" db="EMBL/GenBank/DDBJ databases">
        <title>Genome sequences of NCPPB Pectobacterium isolates.</title>
        <authorList>
            <person name="Glover R.H."/>
            <person name="Sapp M."/>
            <person name="Elphinstone J."/>
        </authorList>
    </citation>
    <scope>NUCLEOTIDE SEQUENCE [LARGE SCALE GENOMIC DNA]</scope>
    <source>
        <strain evidence="2 3">LMG 21372</strain>
    </source>
</reference>
<gene>
    <name evidence="2" type="ORF">KU74_13870</name>
</gene>
<name>A0A0M2EXN1_9GAMM</name>
<proteinExistence type="predicted"/>
<dbReference type="InterPro" id="IPR052726">
    <property type="entry name" value="Phage_Baseplate_Hub"/>
</dbReference>
<dbReference type="EMBL" id="JQOD01000003">
    <property type="protein sequence ID" value="KGA32989.1"/>
    <property type="molecule type" value="Genomic_DNA"/>
</dbReference>
<dbReference type="RefSeq" id="WP_039315937.1">
    <property type="nucleotide sequence ID" value="NZ_JQOD01000003.1"/>
</dbReference>
<organism evidence="2 3">
    <name type="scientific">Pectobacterium brasiliense</name>
    <dbReference type="NCBI Taxonomy" id="180957"/>
    <lineage>
        <taxon>Bacteria</taxon>
        <taxon>Pseudomonadati</taxon>
        <taxon>Pseudomonadota</taxon>
        <taxon>Gammaproteobacteria</taxon>
        <taxon>Enterobacterales</taxon>
        <taxon>Pectobacteriaceae</taxon>
        <taxon>Pectobacterium</taxon>
    </lineage>
</organism>
<protein>
    <submittedName>
        <fullName evidence="2">Bacteriophage regulatory protein</fullName>
    </submittedName>
</protein>
<sequence>MAALTEELTLLAPAVSEVLQPAFTLWYQQKDITNDIAPYVTSVTYTDSIKNESDSIEVRLDDTDGRWMDKWYPGTGDTLSLKLGYLGEMLFDCGTFSIDEIEVSSPPSEVMIRGVATSVNRALRTKSNRGFEDTTLAAIATRIAKKHQLMLVGMIQIIKIDRVTQYAETDVAFLKRLASEYGYVVKVVSDQLIFSHLATLRNQASVRQIKPTDVARFSLSDTISHVYKNAKTKYQKGSEKKLLVYEANGGANNEMKPAGAETSADTLKVNVRAADASGARMKTDAALDAHNEKQQKGSMTLMGSPQLAAGNKVELVSFGQLSGHWLIESARHALERGSGYTTEIGLIRGPITAGKRKSDGGKTLVTYHPDGSQTTQKVKSKKDIGL</sequence>
<dbReference type="Pfam" id="PF05954">
    <property type="entry name" value="Phage_GPD"/>
    <property type="match status" value="1"/>
</dbReference>
<dbReference type="PANTHER" id="PTHR35862:SF1">
    <property type="entry name" value="FELS-2 PROPHAGE PROTEIN"/>
    <property type="match status" value="1"/>
</dbReference>
<accession>A0A0M2EXN1</accession>
<dbReference type="Proteomes" id="UP000029435">
    <property type="component" value="Unassembled WGS sequence"/>
</dbReference>
<dbReference type="AlphaFoldDB" id="A0A0M2EXN1"/>
<evidence type="ECO:0000313" key="3">
    <source>
        <dbReference type="Proteomes" id="UP000029435"/>
    </source>
</evidence>